<dbReference type="CDD" id="cd04673">
    <property type="entry name" value="NUDIX_ADPRase"/>
    <property type="match status" value="1"/>
</dbReference>
<reference evidence="6" key="1">
    <citation type="journal article" date="2019" name="Int. J. Syst. Evol. Microbiol.">
        <title>The Global Catalogue of Microorganisms (GCM) 10K type strain sequencing project: providing services to taxonomists for standard genome sequencing and annotation.</title>
        <authorList>
            <consortium name="The Broad Institute Genomics Platform"/>
            <consortium name="The Broad Institute Genome Sequencing Center for Infectious Disease"/>
            <person name="Wu L."/>
            <person name="Ma J."/>
        </authorList>
    </citation>
    <scope>NUCLEOTIDE SEQUENCE [LARGE SCALE GENOMIC DNA]</scope>
    <source>
        <strain evidence="6">JCM 17843</strain>
    </source>
</reference>
<dbReference type="PRINTS" id="PR00502">
    <property type="entry name" value="NUDIXFAMILY"/>
</dbReference>
<proteinExistence type="inferred from homology"/>
<dbReference type="InterPro" id="IPR020476">
    <property type="entry name" value="Nudix_hydrolase"/>
</dbReference>
<name>A0ABQ2LCN8_9PROT</name>
<dbReference type="Pfam" id="PF00293">
    <property type="entry name" value="NUDIX"/>
    <property type="match status" value="1"/>
</dbReference>
<evidence type="ECO:0000313" key="6">
    <source>
        <dbReference type="Proteomes" id="UP000602381"/>
    </source>
</evidence>
<dbReference type="InterPro" id="IPR020084">
    <property type="entry name" value="NUDIX_hydrolase_CS"/>
</dbReference>
<evidence type="ECO:0000256" key="2">
    <source>
        <dbReference type="ARBA" id="ARBA00022801"/>
    </source>
</evidence>
<keyword evidence="2 3" id="KW-0378">Hydrolase</keyword>
<dbReference type="PANTHER" id="PTHR43736">
    <property type="entry name" value="ADP-RIBOSE PYROPHOSPHATASE"/>
    <property type="match status" value="1"/>
</dbReference>
<protein>
    <submittedName>
        <fullName evidence="5">DNA mismatch repair protein MutT</fullName>
    </submittedName>
</protein>
<evidence type="ECO:0000256" key="1">
    <source>
        <dbReference type="ARBA" id="ARBA00001946"/>
    </source>
</evidence>
<comment type="similarity">
    <text evidence="3">Belongs to the Nudix hydrolase family.</text>
</comment>
<evidence type="ECO:0000256" key="3">
    <source>
        <dbReference type="RuleBase" id="RU003476"/>
    </source>
</evidence>
<dbReference type="Gene3D" id="3.90.79.10">
    <property type="entry name" value="Nucleoside Triphosphate Pyrophosphohydrolase"/>
    <property type="match status" value="1"/>
</dbReference>
<keyword evidence="6" id="KW-1185">Reference proteome</keyword>
<evidence type="ECO:0000259" key="4">
    <source>
        <dbReference type="PROSITE" id="PS51462"/>
    </source>
</evidence>
<sequence>MSQSRHYPTRPIIGVGAVVFKGASVLLIQRSKPPKIGEWSLPGGAQDLGETASAAASREVLEETGVHADIIGLLDVVDYIEPDESHAIRHHYTLVDYLARWTAGEPKAASDARKAQWVALDDLDDVPLWSETRRIILLGAARLGDL</sequence>
<dbReference type="Proteomes" id="UP000602381">
    <property type="component" value="Unassembled WGS sequence"/>
</dbReference>
<dbReference type="InterPro" id="IPR000086">
    <property type="entry name" value="NUDIX_hydrolase_dom"/>
</dbReference>
<dbReference type="SUPFAM" id="SSF55811">
    <property type="entry name" value="Nudix"/>
    <property type="match status" value="1"/>
</dbReference>
<dbReference type="PROSITE" id="PS00893">
    <property type="entry name" value="NUDIX_BOX"/>
    <property type="match status" value="1"/>
</dbReference>
<comment type="cofactor">
    <cofactor evidence="1">
        <name>Mg(2+)</name>
        <dbReference type="ChEBI" id="CHEBI:18420"/>
    </cofactor>
</comment>
<dbReference type="PROSITE" id="PS51462">
    <property type="entry name" value="NUDIX"/>
    <property type="match status" value="1"/>
</dbReference>
<accession>A0ABQ2LCN8</accession>
<dbReference type="PANTHER" id="PTHR43736:SF2">
    <property type="entry name" value="MUTT_NUDIX FAMILY PROTEIN"/>
    <property type="match status" value="1"/>
</dbReference>
<gene>
    <name evidence="5" type="ORF">GCM10007972_13510</name>
</gene>
<dbReference type="InterPro" id="IPR015797">
    <property type="entry name" value="NUDIX_hydrolase-like_dom_sf"/>
</dbReference>
<evidence type="ECO:0000313" key="5">
    <source>
        <dbReference type="EMBL" id="GGO10572.1"/>
    </source>
</evidence>
<dbReference type="RefSeq" id="WP_150005375.1">
    <property type="nucleotide sequence ID" value="NZ_BMOV01000004.1"/>
</dbReference>
<organism evidence="5 6">
    <name type="scientific">Iodidimonas muriae</name>
    <dbReference type="NCBI Taxonomy" id="261467"/>
    <lineage>
        <taxon>Bacteria</taxon>
        <taxon>Pseudomonadati</taxon>
        <taxon>Pseudomonadota</taxon>
        <taxon>Alphaproteobacteria</taxon>
        <taxon>Iodidimonadales</taxon>
        <taxon>Iodidimonadaceae</taxon>
        <taxon>Iodidimonas</taxon>
    </lineage>
</organism>
<dbReference type="EMBL" id="BMOV01000004">
    <property type="protein sequence ID" value="GGO10572.1"/>
    <property type="molecule type" value="Genomic_DNA"/>
</dbReference>
<feature type="domain" description="Nudix hydrolase" evidence="4">
    <location>
        <begin position="10"/>
        <end position="141"/>
    </location>
</feature>
<comment type="caution">
    <text evidence="5">The sequence shown here is derived from an EMBL/GenBank/DDBJ whole genome shotgun (WGS) entry which is preliminary data.</text>
</comment>